<dbReference type="InterPro" id="IPR000073">
    <property type="entry name" value="AB_hydrolase_1"/>
</dbReference>
<dbReference type="GO" id="GO:0016787">
    <property type="term" value="F:hydrolase activity"/>
    <property type="evidence" value="ECO:0007669"/>
    <property type="project" value="UniProtKB-KW"/>
</dbReference>
<dbReference type="Proteomes" id="UP000678243">
    <property type="component" value="Unassembled WGS sequence"/>
</dbReference>
<evidence type="ECO:0000259" key="1">
    <source>
        <dbReference type="Pfam" id="PF00561"/>
    </source>
</evidence>
<dbReference type="PANTHER" id="PTHR43194">
    <property type="entry name" value="HYDROLASE ALPHA/BETA FOLD FAMILY"/>
    <property type="match status" value="1"/>
</dbReference>
<dbReference type="InterPro" id="IPR050228">
    <property type="entry name" value="Carboxylesterase_BioH"/>
</dbReference>
<keyword evidence="3" id="KW-1185">Reference proteome</keyword>
<evidence type="ECO:0000313" key="3">
    <source>
        <dbReference type="Proteomes" id="UP000678243"/>
    </source>
</evidence>
<dbReference type="Gene3D" id="3.40.50.1820">
    <property type="entry name" value="alpha/beta hydrolase"/>
    <property type="match status" value="1"/>
</dbReference>
<dbReference type="PANTHER" id="PTHR43194:SF2">
    <property type="entry name" value="PEROXISOMAL MEMBRANE PROTEIN LPX1"/>
    <property type="match status" value="1"/>
</dbReference>
<gene>
    <name evidence="2" type="ORF">KE274_14320</name>
</gene>
<protein>
    <submittedName>
        <fullName evidence="2">Alpha/beta hydrolase</fullName>
    </submittedName>
</protein>
<dbReference type="EMBL" id="JAGTUK010000003">
    <property type="protein sequence ID" value="MBS0025278.1"/>
    <property type="molecule type" value="Genomic_DNA"/>
</dbReference>
<dbReference type="Pfam" id="PF00561">
    <property type="entry name" value="Abhydrolase_1"/>
    <property type="match status" value="1"/>
</dbReference>
<sequence>MQNDKQSAHSLGEIISNQAILLVTLLSHFRLHDAGAQNSPVAIDTSEFSYLPAQADALGVPLPEVQRLTLPLGDGRRLSALRFGTGAPRLTLLHGAGLNAHTWDTTSLALQQPLLAIDLAGHGDSSWRDDADYTPRVLAADVAAALDAWATQPQVVVGQSLGGLTGAALAAARPDLVAELVVVDITPGVDVTAGPAALRAFYEGPTDFATRDELVDKAMSLGFGGTRPETERGVFLNTRVRDDGRVEWKHHFAHLAAQALSAHDPGTPAAPSVLHETGWDDLAGVRAPLTLVRAERGFVSADDAAELQCRLPDARVVVLDATHNVQETAPAELAALLTSTTTVGGI</sequence>
<comment type="caution">
    <text evidence="2">The sequence shown here is derived from an EMBL/GenBank/DDBJ whole genome shotgun (WGS) entry which is preliminary data.</text>
</comment>
<name>A0ABS5IQP5_9MICO</name>
<reference evidence="2 3" key="1">
    <citation type="submission" date="2021-04" db="EMBL/GenBank/DDBJ databases">
        <title>Whole genome analysis of root endophytic bacterium Microbacterium paraoxydans ku-mp colonizing RP-bio226 rice variety.</title>
        <authorList>
            <person name="Ulaganathan K."/>
            <person name="Latha B."/>
        </authorList>
    </citation>
    <scope>NUCLEOTIDE SEQUENCE [LARGE SCALE GENOMIC DNA]</scope>
    <source>
        <strain evidence="3">ku-mp</strain>
    </source>
</reference>
<evidence type="ECO:0000313" key="2">
    <source>
        <dbReference type="EMBL" id="MBS0025278.1"/>
    </source>
</evidence>
<feature type="domain" description="AB hydrolase-1" evidence="1">
    <location>
        <begin position="89"/>
        <end position="187"/>
    </location>
</feature>
<proteinExistence type="predicted"/>
<accession>A0ABS5IQP5</accession>
<keyword evidence="2" id="KW-0378">Hydrolase</keyword>
<dbReference type="SUPFAM" id="SSF53474">
    <property type="entry name" value="alpha/beta-Hydrolases"/>
    <property type="match status" value="1"/>
</dbReference>
<organism evidence="2 3">
    <name type="scientific">Microbacterium paraoxydans</name>
    <dbReference type="NCBI Taxonomy" id="199592"/>
    <lineage>
        <taxon>Bacteria</taxon>
        <taxon>Bacillati</taxon>
        <taxon>Actinomycetota</taxon>
        <taxon>Actinomycetes</taxon>
        <taxon>Micrococcales</taxon>
        <taxon>Microbacteriaceae</taxon>
        <taxon>Microbacterium</taxon>
    </lineage>
</organism>
<dbReference type="InterPro" id="IPR029058">
    <property type="entry name" value="AB_hydrolase_fold"/>
</dbReference>